<evidence type="ECO:0000256" key="1">
    <source>
        <dbReference type="ARBA" id="ARBA00005417"/>
    </source>
</evidence>
<evidence type="ECO:0000313" key="6">
    <source>
        <dbReference type="EMBL" id="PDQ36392.1"/>
    </source>
</evidence>
<evidence type="ECO:0000313" key="7">
    <source>
        <dbReference type="Proteomes" id="UP000219994"/>
    </source>
</evidence>
<dbReference type="Gene3D" id="3.40.50.300">
    <property type="entry name" value="P-loop containing nucleotide triphosphate hydrolases"/>
    <property type="match status" value="1"/>
</dbReference>
<dbReference type="EMBL" id="NAEP01000016">
    <property type="protein sequence ID" value="PDQ36392.1"/>
    <property type="molecule type" value="Genomic_DNA"/>
</dbReference>
<keyword evidence="2" id="KW-0813">Transport</keyword>
<evidence type="ECO:0000259" key="5">
    <source>
        <dbReference type="PROSITE" id="PS50893"/>
    </source>
</evidence>
<feature type="domain" description="ABC transporter" evidence="5">
    <location>
        <begin position="11"/>
        <end position="236"/>
    </location>
</feature>
<reference evidence="7" key="1">
    <citation type="submission" date="2017-03" db="EMBL/GenBank/DDBJ databases">
        <authorList>
            <person name="Lund M.B."/>
        </authorList>
    </citation>
    <scope>NUCLEOTIDE SEQUENCE [LARGE SCALE GENOMIC DNA]</scope>
</reference>
<protein>
    <recommendedName>
        <fullName evidence="5">ABC transporter domain-containing protein</fullName>
    </recommendedName>
</protein>
<evidence type="ECO:0000256" key="3">
    <source>
        <dbReference type="ARBA" id="ARBA00022741"/>
    </source>
</evidence>
<dbReference type="PROSITE" id="PS00211">
    <property type="entry name" value="ABC_TRANSPORTER_1"/>
    <property type="match status" value="1"/>
</dbReference>
<dbReference type="Pfam" id="PF00005">
    <property type="entry name" value="ABC_tran"/>
    <property type="match status" value="1"/>
</dbReference>
<dbReference type="InterPro" id="IPR027417">
    <property type="entry name" value="P-loop_NTPase"/>
</dbReference>
<dbReference type="InterPro" id="IPR003439">
    <property type="entry name" value="ABC_transporter-like_ATP-bd"/>
</dbReference>
<dbReference type="InterPro" id="IPR017871">
    <property type="entry name" value="ABC_transporter-like_CS"/>
</dbReference>
<dbReference type="SMART" id="SM00382">
    <property type="entry name" value="AAA"/>
    <property type="match status" value="1"/>
</dbReference>
<evidence type="ECO:0000256" key="4">
    <source>
        <dbReference type="ARBA" id="ARBA00022840"/>
    </source>
</evidence>
<name>A0A2A6FU54_9MICO</name>
<keyword evidence="4" id="KW-0067">ATP-binding</keyword>
<dbReference type="AlphaFoldDB" id="A0A2A6FU54"/>
<dbReference type="PROSITE" id="PS50893">
    <property type="entry name" value="ABC_TRANSPORTER_2"/>
    <property type="match status" value="1"/>
</dbReference>
<evidence type="ECO:0000256" key="2">
    <source>
        <dbReference type="ARBA" id="ARBA00022448"/>
    </source>
</evidence>
<sequence>MTNINAQELVVSTAGLTKKYRSGTVALDNVSISVQRGQIYGLLGQNGAGKTTLMRLLLGLSRPTAGTGVVLGASLGDSVATVCVGSLIEYPAFYPSLTGERNLRLLASYCGVDNTAVARVLDVVGLGDRARSRFGSYSLGMKQRIGIAAALLGDPELLILDEPTNGLDPQAIAQTRELLVTLKEMGRTIVLSSHLLGEVQLVVDHVGILANGALLYEGSLNELQKKTQGVEGRTVLVIRVTPIETALDVLSKESSVYDVRALEGGQIELSTTGAVGEIVRQLVLAGVSVADVSEQVGTLEDVFLTMTSGGKVSAEAKE</sequence>
<accession>A0A2A6FU54</accession>
<proteinExistence type="inferred from homology"/>
<organism evidence="6 7">
    <name type="scientific">Candidatus Lumbricidiphila eiseniae</name>
    <dbReference type="NCBI Taxonomy" id="1969409"/>
    <lineage>
        <taxon>Bacteria</taxon>
        <taxon>Bacillati</taxon>
        <taxon>Actinomycetota</taxon>
        <taxon>Actinomycetes</taxon>
        <taxon>Micrococcales</taxon>
        <taxon>Microbacteriaceae</taxon>
        <taxon>Candidatus Lumbricidiphila</taxon>
    </lineage>
</organism>
<comment type="similarity">
    <text evidence="1">Belongs to the ABC transporter superfamily.</text>
</comment>
<dbReference type="GO" id="GO:0005524">
    <property type="term" value="F:ATP binding"/>
    <property type="evidence" value="ECO:0007669"/>
    <property type="project" value="UniProtKB-KW"/>
</dbReference>
<dbReference type="Proteomes" id="UP000219994">
    <property type="component" value="Unassembled WGS sequence"/>
</dbReference>
<keyword evidence="3" id="KW-0547">Nucleotide-binding</keyword>
<dbReference type="PANTHER" id="PTHR43335:SF4">
    <property type="entry name" value="ABC TRANSPORTER, ATP-BINDING PROTEIN"/>
    <property type="match status" value="1"/>
</dbReference>
<dbReference type="GO" id="GO:0016887">
    <property type="term" value="F:ATP hydrolysis activity"/>
    <property type="evidence" value="ECO:0007669"/>
    <property type="project" value="InterPro"/>
</dbReference>
<dbReference type="SUPFAM" id="SSF52540">
    <property type="entry name" value="P-loop containing nucleoside triphosphate hydrolases"/>
    <property type="match status" value="1"/>
</dbReference>
<comment type="caution">
    <text evidence="6">The sequence shown here is derived from an EMBL/GenBank/DDBJ whole genome shotgun (WGS) entry which is preliminary data.</text>
</comment>
<dbReference type="InterPro" id="IPR003593">
    <property type="entry name" value="AAA+_ATPase"/>
</dbReference>
<gene>
    <name evidence="6" type="ORF">B5766_01015</name>
</gene>
<dbReference type="PANTHER" id="PTHR43335">
    <property type="entry name" value="ABC TRANSPORTER, ATP-BINDING PROTEIN"/>
    <property type="match status" value="1"/>
</dbReference>